<sequence length="69" mass="8187">MDRGEENILQIRPHRKRRNKKGYLAILFDNFILAFIFFLNLNIVLKKKIFSSEIKKLTLLIIIGETILN</sequence>
<feature type="transmembrane region" description="Helical" evidence="1">
    <location>
        <begin position="22"/>
        <end position="45"/>
    </location>
</feature>
<comment type="caution">
    <text evidence="2">The sequence shown here is derived from an EMBL/GenBank/DDBJ whole genome shotgun (WGS) entry which is preliminary data.</text>
</comment>
<keyword evidence="1" id="KW-0472">Membrane</keyword>
<keyword evidence="1" id="KW-0812">Transmembrane</keyword>
<dbReference type="AlphaFoldDB" id="A0A6V7TM81"/>
<reference evidence="2 3" key="1">
    <citation type="submission" date="2020-08" db="EMBL/GenBank/DDBJ databases">
        <authorList>
            <person name="Koutsovoulos G."/>
            <person name="Danchin GJ E."/>
        </authorList>
    </citation>
    <scope>NUCLEOTIDE SEQUENCE [LARGE SCALE GENOMIC DNA]</scope>
</reference>
<gene>
    <name evidence="2" type="ORF">MENT_LOCUS1269</name>
</gene>
<proteinExistence type="predicted"/>
<organism evidence="2 3">
    <name type="scientific">Meloidogyne enterolobii</name>
    <name type="common">Root-knot nematode worm</name>
    <name type="synonym">Meloidogyne mayaguensis</name>
    <dbReference type="NCBI Taxonomy" id="390850"/>
    <lineage>
        <taxon>Eukaryota</taxon>
        <taxon>Metazoa</taxon>
        <taxon>Ecdysozoa</taxon>
        <taxon>Nematoda</taxon>
        <taxon>Chromadorea</taxon>
        <taxon>Rhabditida</taxon>
        <taxon>Tylenchina</taxon>
        <taxon>Tylenchomorpha</taxon>
        <taxon>Tylenchoidea</taxon>
        <taxon>Meloidogynidae</taxon>
        <taxon>Meloidogyninae</taxon>
        <taxon>Meloidogyne</taxon>
    </lineage>
</organism>
<name>A0A6V7TM81_MELEN</name>
<keyword evidence="1" id="KW-1133">Transmembrane helix</keyword>
<dbReference type="EMBL" id="CAJEWN010000004">
    <property type="protein sequence ID" value="CAD2125847.1"/>
    <property type="molecule type" value="Genomic_DNA"/>
</dbReference>
<evidence type="ECO:0000256" key="1">
    <source>
        <dbReference type="SAM" id="Phobius"/>
    </source>
</evidence>
<protein>
    <submittedName>
        <fullName evidence="2">Uncharacterized protein</fullName>
    </submittedName>
</protein>
<evidence type="ECO:0000313" key="2">
    <source>
        <dbReference type="EMBL" id="CAD2125847.1"/>
    </source>
</evidence>
<dbReference type="Proteomes" id="UP000580250">
    <property type="component" value="Unassembled WGS sequence"/>
</dbReference>
<accession>A0A6V7TM81</accession>
<evidence type="ECO:0000313" key="3">
    <source>
        <dbReference type="Proteomes" id="UP000580250"/>
    </source>
</evidence>